<keyword evidence="3" id="KW-1185">Reference proteome</keyword>
<dbReference type="EMBL" id="JXTB01000421">
    <property type="protein sequence ID" value="PON41160.1"/>
    <property type="molecule type" value="Genomic_DNA"/>
</dbReference>
<reference evidence="3" key="1">
    <citation type="submission" date="2016-06" db="EMBL/GenBank/DDBJ databases">
        <title>Parallel loss of symbiosis genes in relatives of nitrogen-fixing non-legume Parasponia.</title>
        <authorList>
            <person name="Van Velzen R."/>
            <person name="Holmer R."/>
            <person name="Bu F."/>
            <person name="Rutten L."/>
            <person name="Van Zeijl A."/>
            <person name="Liu W."/>
            <person name="Santuari L."/>
            <person name="Cao Q."/>
            <person name="Sharma T."/>
            <person name="Shen D."/>
            <person name="Roswanjaya Y."/>
            <person name="Wardhani T."/>
            <person name="Kalhor M.S."/>
            <person name="Jansen J."/>
            <person name="Van den Hoogen J."/>
            <person name="Gungor B."/>
            <person name="Hartog M."/>
            <person name="Hontelez J."/>
            <person name="Verver J."/>
            <person name="Yang W.-C."/>
            <person name="Schijlen E."/>
            <person name="Repin R."/>
            <person name="Schilthuizen M."/>
            <person name="Schranz E."/>
            <person name="Heidstra R."/>
            <person name="Miyata K."/>
            <person name="Fedorova E."/>
            <person name="Kohlen W."/>
            <person name="Bisseling T."/>
            <person name="Smit S."/>
            <person name="Geurts R."/>
        </authorList>
    </citation>
    <scope>NUCLEOTIDE SEQUENCE [LARGE SCALE GENOMIC DNA]</scope>
    <source>
        <strain evidence="3">cv. WU1-14</strain>
    </source>
</reference>
<feature type="chain" id="PRO_5015139843" description="Transmembrane protein" evidence="1">
    <location>
        <begin position="17"/>
        <end position="101"/>
    </location>
</feature>
<evidence type="ECO:0000313" key="3">
    <source>
        <dbReference type="Proteomes" id="UP000237105"/>
    </source>
</evidence>
<keyword evidence="1" id="KW-0732">Signal</keyword>
<dbReference type="OrthoDB" id="10275458at2759"/>
<protein>
    <recommendedName>
        <fullName evidence="4">Transmembrane protein</fullName>
    </recommendedName>
</protein>
<proteinExistence type="predicted"/>
<evidence type="ECO:0000256" key="1">
    <source>
        <dbReference type="SAM" id="SignalP"/>
    </source>
</evidence>
<evidence type="ECO:0008006" key="4">
    <source>
        <dbReference type="Google" id="ProtNLM"/>
    </source>
</evidence>
<name>A0A2P5AX78_PARAD</name>
<dbReference type="Proteomes" id="UP000237105">
    <property type="component" value="Unassembled WGS sequence"/>
</dbReference>
<sequence>MSLVMVIGVLGTLLSSESIEEIDTKKNIQVHSSHPKQGQRQFYTLFKFGSIQNELGRDENVSCKPCCNEGNPVENPFYPYDYAIGITKSSHPPDFPHVQED</sequence>
<dbReference type="AlphaFoldDB" id="A0A2P5AX78"/>
<evidence type="ECO:0000313" key="2">
    <source>
        <dbReference type="EMBL" id="PON41160.1"/>
    </source>
</evidence>
<feature type="signal peptide" evidence="1">
    <location>
        <begin position="1"/>
        <end position="16"/>
    </location>
</feature>
<gene>
    <name evidence="2" type="ORF">PanWU01x14_291380</name>
</gene>
<comment type="caution">
    <text evidence="2">The sequence shown here is derived from an EMBL/GenBank/DDBJ whole genome shotgun (WGS) entry which is preliminary data.</text>
</comment>
<organism evidence="2 3">
    <name type="scientific">Parasponia andersonii</name>
    <name type="common">Sponia andersonii</name>
    <dbReference type="NCBI Taxonomy" id="3476"/>
    <lineage>
        <taxon>Eukaryota</taxon>
        <taxon>Viridiplantae</taxon>
        <taxon>Streptophyta</taxon>
        <taxon>Embryophyta</taxon>
        <taxon>Tracheophyta</taxon>
        <taxon>Spermatophyta</taxon>
        <taxon>Magnoliopsida</taxon>
        <taxon>eudicotyledons</taxon>
        <taxon>Gunneridae</taxon>
        <taxon>Pentapetalae</taxon>
        <taxon>rosids</taxon>
        <taxon>fabids</taxon>
        <taxon>Rosales</taxon>
        <taxon>Cannabaceae</taxon>
        <taxon>Parasponia</taxon>
    </lineage>
</organism>
<accession>A0A2P5AX78</accession>